<dbReference type="EMBL" id="VRTY01000031">
    <property type="protein sequence ID" value="TXK46948.1"/>
    <property type="molecule type" value="Genomic_DNA"/>
</dbReference>
<evidence type="ECO:0000313" key="4">
    <source>
        <dbReference type="Proteomes" id="UP000321926"/>
    </source>
</evidence>
<evidence type="ECO:0000313" key="3">
    <source>
        <dbReference type="EMBL" id="TXK46948.1"/>
    </source>
</evidence>
<keyword evidence="1" id="KW-0732">Signal</keyword>
<dbReference type="Gene3D" id="3.30.160.670">
    <property type="match status" value="1"/>
</dbReference>
<name>A0A5C8K681_9BACT</name>
<proteinExistence type="predicted"/>
<dbReference type="PROSITE" id="PS51257">
    <property type="entry name" value="PROKAR_LIPOPROTEIN"/>
    <property type="match status" value="1"/>
</dbReference>
<comment type="caution">
    <text evidence="3">The sequence shown here is derived from an EMBL/GenBank/DDBJ whole genome shotgun (WGS) entry which is preliminary data.</text>
</comment>
<dbReference type="RefSeq" id="WP_147921612.1">
    <property type="nucleotide sequence ID" value="NZ_VRTY01000031.1"/>
</dbReference>
<dbReference type="OrthoDB" id="5432251at2"/>
<dbReference type="InterPro" id="IPR025411">
    <property type="entry name" value="DUF4136"/>
</dbReference>
<keyword evidence="4" id="KW-1185">Reference proteome</keyword>
<sequence>MKKRILPWLQAALCIFLLSGCVATSGITTTHAITASGPQPGRYTTYSWYQEQPQQDPDFIKDFDKGLDEHIRKAIEEELQKKGLRKTSGNPDVLVAYDVSVSVPKEKDIAANFADGFGYSYAHMAGYRYNYQSAGIPGYRAVDLFKQGTFIIDLVDPASSQLLWRGWTEGAISNFNAGYKKIHRQVEAILAKEFR</sequence>
<organism evidence="3 4">
    <name type="scientific">Pontibacter qinzhouensis</name>
    <dbReference type="NCBI Taxonomy" id="2603253"/>
    <lineage>
        <taxon>Bacteria</taxon>
        <taxon>Pseudomonadati</taxon>
        <taxon>Bacteroidota</taxon>
        <taxon>Cytophagia</taxon>
        <taxon>Cytophagales</taxon>
        <taxon>Hymenobacteraceae</taxon>
        <taxon>Pontibacter</taxon>
    </lineage>
</organism>
<evidence type="ECO:0000256" key="1">
    <source>
        <dbReference type="SAM" id="SignalP"/>
    </source>
</evidence>
<dbReference type="AlphaFoldDB" id="A0A5C8K681"/>
<gene>
    <name evidence="3" type="ORF">FVR03_10020</name>
</gene>
<accession>A0A5C8K681</accession>
<dbReference type="Proteomes" id="UP000321926">
    <property type="component" value="Unassembled WGS sequence"/>
</dbReference>
<dbReference type="Pfam" id="PF13590">
    <property type="entry name" value="DUF4136"/>
    <property type="match status" value="1"/>
</dbReference>
<feature type="signal peptide" evidence="1">
    <location>
        <begin position="1"/>
        <end position="23"/>
    </location>
</feature>
<feature type="chain" id="PRO_5022997445" evidence="1">
    <location>
        <begin position="24"/>
        <end position="195"/>
    </location>
</feature>
<reference evidence="3 4" key="1">
    <citation type="submission" date="2019-08" db="EMBL/GenBank/DDBJ databases">
        <authorList>
            <person name="Shi S."/>
        </authorList>
    </citation>
    <scope>NUCLEOTIDE SEQUENCE [LARGE SCALE GENOMIC DNA]</scope>
    <source>
        <strain evidence="3 4">GY10130</strain>
    </source>
</reference>
<feature type="domain" description="DUF4136" evidence="2">
    <location>
        <begin position="42"/>
        <end position="191"/>
    </location>
</feature>
<protein>
    <submittedName>
        <fullName evidence="3">DUF4136 domain-containing protein</fullName>
    </submittedName>
</protein>
<evidence type="ECO:0000259" key="2">
    <source>
        <dbReference type="Pfam" id="PF13590"/>
    </source>
</evidence>